<sequence length="29" mass="3407">GFRGPAPRSARGGRRRRHRPARPPRQDER</sequence>
<proteinExistence type="predicted"/>
<feature type="non-terminal residue" evidence="2">
    <location>
        <position position="29"/>
    </location>
</feature>
<feature type="compositionally biased region" description="Basic residues" evidence="1">
    <location>
        <begin position="11"/>
        <end position="22"/>
    </location>
</feature>
<accession>A0A6J4K5X9</accession>
<organism evidence="2">
    <name type="scientific">uncultured Friedmanniella sp</name>
    <dbReference type="NCBI Taxonomy" id="335381"/>
    <lineage>
        <taxon>Bacteria</taxon>
        <taxon>Bacillati</taxon>
        <taxon>Actinomycetota</taxon>
        <taxon>Actinomycetes</taxon>
        <taxon>Propionibacteriales</taxon>
        <taxon>Nocardioidaceae</taxon>
        <taxon>Friedmanniella</taxon>
        <taxon>environmental samples</taxon>
    </lineage>
</organism>
<reference evidence="2" key="1">
    <citation type="submission" date="2020-02" db="EMBL/GenBank/DDBJ databases">
        <authorList>
            <person name="Meier V. D."/>
        </authorList>
    </citation>
    <scope>NUCLEOTIDE SEQUENCE</scope>
    <source>
        <strain evidence="2">AVDCRST_MAG48</strain>
    </source>
</reference>
<dbReference type="AlphaFoldDB" id="A0A6J4K5X9"/>
<dbReference type="GO" id="GO:0004300">
    <property type="term" value="F:enoyl-CoA hydratase activity"/>
    <property type="evidence" value="ECO:0007669"/>
    <property type="project" value="UniProtKB-EC"/>
</dbReference>
<name>A0A6J4K5X9_9ACTN</name>
<gene>
    <name evidence="2" type="ORF">AVDCRST_MAG48-970</name>
</gene>
<feature type="non-terminal residue" evidence="2">
    <location>
        <position position="1"/>
    </location>
</feature>
<dbReference type="EMBL" id="CADCTS010000140">
    <property type="protein sequence ID" value="CAA9296340.1"/>
    <property type="molecule type" value="Genomic_DNA"/>
</dbReference>
<feature type="region of interest" description="Disordered" evidence="1">
    <location>
        <begin position="1"/>
        <end position="29"/>
    </location>
</feature>
<keyword evidence="2" id="KW-0456">Lyase</keyword>
<evidence type="ECO:0000313" key="2">
    <source>
        <dbReference type="EMBL" id="CAA9296340.1"/>
    </source>
</evidence>
<evidence type="ECO:0000256" key="1">
    <source>
        <dbReference type="SAM" id="MobiDB-lite"/>
    </source>
</evidence>
<feature type="compositionally biased region" description="Low complexity" evidence="1">
    <location>
        <begin position="1"/>
        <end position="10"/>
    </location>
</feature>
<protein>
    <submittedName>
        <fullName evidence="2">Enoyl-CoA hydratase</fullName>
        <ecNumber evidence="2">4.2.1.17</ecNumber>
    </submittedName>
</protein>
<dbReference type="EC" id="4.2.1.17" evidence="2"/>